<comment type="similarity">
    <text evidence="1 2">Belongs to the TIFY/JAZ family.</text>
</comment>
<comment type="subcellular location">
    <subcellularLocation>
        <location evidence="2">Nucleus</location>
    </subcellularLocation>
</comment>
<dbReference type="PROSITE" id="PS51320">
    <property type="entry name" value="TIFY"/>
    <property type="match status" value="1"/>
</dbReference>
<feature type="compositionally biased region" description="Pro residues" evidence="3">
    <location>
        <begin position="94"/>
        <end position="104"/>
    </location>
</feature>
<dbReference type="PANTHER" id="PTHR33077:SF17">
    <property type="entry name" value="PROTEIN TIFY 5B"/>
    <property type="match status" value="1"/>
</dbReference>
<feature type="domain" description="Tify" evidence="4">
    <location>
        <begin position="52"/>
        <end position="86"/>
    </location>
</feature>
<organism evidence="5 6">
    <name type="scientific">Cuscuta campestris</name>
    <dbReference type="NCBI Taxonomy" id="132261"/>
    <lineage>
        <taxon>Eukaryota</taxon>
        <taxon>Viridiplantae</taxon>
        <taxon>Streptophyta</taxon>
        <taxon>Embryophyta</taxon>
        <taxon>Tracheophyta</taxon>
        <taxon>Spermatophyta</taxon>
        <taxon>Magnoliopsida</taxon>
        <taxon>eudicotyledons</taxon>
        <taxon>Gunneridae</taxon>
        <taxon>Pentapetalae</taxon>
        <taxon>asterids</taxon>
        <taxon>lamiids</taxon>
        <taxon>Solanales</taxon>
        <taxon>Convolvulaceae</taxon>
        <taxon>Cuscuteae</taxon>
        <taxon>Cuscuta</taxon>
        <taxon>Cuscuta subgen. Grammica</taxon>
        <taxon>Cuscuta sect. Cleistogrammica</taxon>
    </lineage>
</organism>
<keyword evidence="2" id="KW-1184">Jasmonic acid signaling pathway</keyword>
<evidence type="ECO:0000313" key="5">
    <source>
        <dbReference type="EMBL" id="VFQ74848.1"/>
    </source>
</evidence>
<dbReference type="InterPro" id="IPR040390">
    <property type="entry name" value="TIFY/JAZ"/>
</dbReference>
<dbReference type="GO" id="GO:0009611">
    <property type="term" value="P:response to wounding"/>
    <property type="evidence" value="ECO:0007669"/>
    <property type="project" value="UniProtKB-UniRule"/>
</dbReference>
<gene>
    <name evidence="5" type="ORF">CCAM_LOCUS16624</name>
</gene>
<name>A0A484LFQ1_9ASTE</name>
<dbReference type="Pfam" id="PF09425">
    <property type="entry name" value="Jas_motif"/>
    <property type="match status" value="1"/>
</dbReference>
<dbReference type="AlphaFoldDB" id="A0A484LFQ1"/>
<keyword evidence="6" id="KW-1185">Reference proteome</keyword>
<proteinExistence type="inferred from homology"/>
<dbReference type="PANTHER" id="PTHR33077">
    <property type="entry name" value="PROTEIN TIFY 4A-RELATED-RELATED"/>
    <property type="match status" value="1"/>
</dbReference>
<dbReference type="GO" id="GO:0031347">
    <property type="term" value="P:regulation of defense response"/>
    <property type="evidence" value="ECO:0007669"/>
    <property type="project" value="UniProtKB-UniRule"/>
</dbReference>
<comment type="function">
    <text evidence="2">Repressor of jasmonate responses.</text>
</comment>
<sequence length="143" mass="16132">MVGMDVMTHKDDIRLHDTDDYRLHVTDDYCLSESQQRRHNVLGTLPARSGEKEGNANELTIFYDGKIVACDATELQARAIILLASQERWRGSPSGPPVTQPPPEEYGRPTASYGLSMKRSLQRFLQKRKKRAESAGPYLNSIN</sequence>
<dbReference type="OrthoDB" id="782771at2759"/>
<dbReference type="Pfam" id="PF06200">
    <property type="entry name" value="tify"/>
    <property type="match status" value="1"/>
</dbReference>
<evidence type="ECO:0000313" key="6">
    <source>
        <dbReference type="Proteomes" id="UP000595140"/>
    </source>
</evidence>
<comment type="domain">
    <text evidence="2">The jas domain is required for interaction with COI1.</text>
</comment>
<accession>A0A484LFQ1</accession>
<dbReference type="GO" id="GO:2000022">
    <property type="term" value="P:regulation of jasmonic acid mediated signaling pathway"/>
    <property type="evidence" value="ECO:0007669"/>
    <property type="project" value="UniProtKB-UniRule"/>
</dbReference>
<dbReference type="InterPro" id="IPR010399">
    <property type="entry name" value="Tify_dom"/>
</dbReference>
<evidence type="ECO:0000256" key="1">
    <source>
        <dbReference type="ARBA" id="ARBA00008614"/>
    </source>
</evidence>
<evidence type="ECO:0000259" key="4">
    <source>
        <dbReference type="PROSITE" id="PS51320"/>
    </source>
</evidence>
<evidence type="ECO:0000256" key="3">
    <source>
        <dbReference type="SAM" id="MobiDB-lite"/>
    </source>
</evidence>
<dbReference type="GO" id="GO:0005634">
    <property type="term" value="C:nucleus"/>
    <property type="evidence" value="ECO:0007669"/>
    <property type="project" value="UniProtKB-SubCell"/>
</dbReference>
<feature type="region of interest" description="Disordered" evidence="3">
    <location>
        <begin position="89"/>
        <end position="113"/>
    </location>
</feature>
<dbReference type="EMBL" id="OOIL02001381">
    <property type="protein sequence ID" value="VFQ74848.1"/>
    <property type="molecule type" value="Genomic_DNA"/>
</dbReference>
<dbReference type="Proteomes" id="UP000595140">
    <property type="component" value="Unassembled WGS sequence"/>
</dbReference>
<keyword evidence="2" id="KW-0539">Nucleus</keyword>
<protein>
    <recommendedName>
        <fullName evidence="2">Protein TIFY</fullName>
    </recommendedName>
    <alternativeName>
        <fullName evidence="2">Jasmonate ZIM domain-containing protein</fullName>
    </alternativeName>
</protein>
<evidence type="ECO:0000256" key="2">
    <source>
        <dbReference type="RuleBase" id="RU369065"/>
    </source>
</evidence>
<dbReference type="InterPro" id="IPR018467">
    <property type="entry name" value="CCT_CS"/>
</dbReference>
<reference evidence="5 6" key="1">
    <citation type="submission" date="2018-04" db="EMBL/GenBank/DDBJ databases">
        <authorList>
            <person name="Vogel A."/>
        </authorList>
    </citation>
    <scope>NUCLEOTIDE SEQUENCE [LARGE SCALE GENOMIC DNA]</scope>
</reference>